<gene>
    <name evidence="3" type="ORF">NT6N_19600</name>
</gene>
<dbReference type="KEGG" id="osu:NT6N_19600"/>
<dbReference type="InterPro" id="IPR055557">
    <property type="entry name" value="DUF7133"/>
</dbReference>
<keyword evidence="1" id="KW-0732">Signal</keyword>
<feature type="domain" description="DUF7133" evidence="2">
    <location>
        <begin position="74"/>
        <end position="155"/>
    </location>
</feature>
<dbReference type="EMBL" id="AP026866">
    <property type="protein sequence ID" value="BDS06920.1"/>
    <property type="molecule type" value="Genomic_DNA"/>
</dbReference>
<accession>A0AAT9FLR9</accession>
<dbReference type="Gene3D" id="2.120.10.30">
    <property type="entry name" value="TolB, C-terminal domain"/>
    <property type="match status" value="1"/>
</dbReference>
<proteinExistence type="predicted"/>
<dbReference type="PANTHER" id="PTHR33546:SF1">
    <property type="entry name" value="LARGE, MULTIFUNCTIONAL SECRETED PROTEIN"/>
    <property type="match status" value="1"/>
</dbReference>
<dbReference type="InterPro" id="IPR011042">
    <property type="entry name" value="6-blade_b-propeller_TolB-like"/>
</dbReference>
<organism evidence="3">
    <name type="scientific">Oceaniferula spumae</name>
    <dbReference type="NCBI Taxonomy" id="2979115"/>
    <lineage>
        <taxon>Bacteria</taxon>
        <taxon>Pseudomonadati</taxon>
        <taxon>Verrucomicrobiota</taxon>
        <taxon>Verrucomicrobiia</taxon>
        <taxon>Verrucomicrobiales</taxon>
        <taxon>Verrucomicrobiaceae</taxon>
        <taxon>Oceaniferula</taxon>
    </lineage>
</organism>
<dbReference type="AlphaFoldDB" id="A0AAT9FLR9"/>
<feature type="signal peptide" evidence="1">
    <location>
        <begin position="1"/>
        <end position="21"/>
    </location>
</feature>
<dbReference type="Pfam" id="PF23500">
    <property type="entry name" value="DUF7133"/>
    <property type="match status" value="1"/>
</dbReference>
<feature type="chain" id="PRO_5043445488" evidence="1">
    <location>
        <begin position="22"/>
        <end position="513"/>
    </location>
</feature>
<sequence>MKISILTTFIALLVSSSVTQAYFNWEEYYKIETIAGPKGVDYQIGGLDHDKNGNLIACFHRGEVMTYNEESKQWKLFASGLHEPLGIYVEDEGTVLVIQRGELTRLHDNNDDGVADFYEVVCNDWGLSGNYHEFTFGLVKDSKKNIYIALGTASNGSGVREQVRGEWNNTGGLTQDKFLYGGKHGSWNDKKKIIPRMYARVPYRGCVLKISPGSRKAAVYATGLRTPNGLYMDQDDQLWVTDNQGDWVGASKLHRIVPDGFHGHVASLLWSKNPPKVTPATLPVSELDRMRVRAPGLFPQGDAGNSITQPLALKSSFAPLSKDGLTSEQIIIGEMNHPRVVRYMPDVVKGVQQGTASHMLVSGKLNSGNNRLLYSKDGKSIYFGKTHLSWPGREGLRKVTYTGKPYLIVEAVKLTPKGFQFTFNAEINTGKTSADFRIESYGFQYHSGYGSKKMKQATEAISNIKVNGNTLEIELKNKPTKNRMYDITLPSEITSKLSQLSYPRYWYMAHEVY</sequence>
<dbReference type="SUPFAM" id="SSF63829">
    <property type="entry name" value="Calcium-dependent phosphotriesterase"/>
    <property type="match status" value="1"/>
</dbReference>
<evidence type="ECO:0000313" key="3">
    <source>
        <dbReference type="EMBL" id="BDS06920.1"/>
    </source>
</evidence>
<protein>
    <submittedName>
        <fullName evidence="3">Large multi-functional protein</fullName>
    </submittedName>
</protein>
<reference evidence="3" key="1">
    <citation type="submission" date="2024-07" db="EMBL/GenBank/DDBJ databases">
        <title>Complete genome sequence of Verrucomicrobiaceae bacterium NT6N.</title>
        <authorList>
            <person name="Huang C."/>
            <person name="Takami H."/>
            <person name="Hamasaki K."/>
        </authorList>
    </citation>
    <scope>NUCLEOTIDE SEQUENCE</scope>
    <source>
        <strain evidence="3">NT6N</strain>
    </source>
</reference>
<dbReference type="PANTHER" id="PTHR33546">
    <property type="entry name" value="LARGE, MULTIFUNCTIONAL SECRETED PROTEIN-RELATED"/>
    <property type="match status" value="1"/>
</dbReference>
<evidence type="ECO:0000259" key="2">
    <source>
        <dbReference type="Pfam" id="PF23500"/>
    </source>
</evidence>
<evidence type="ECO:0000256" key="1">
    <source>
        <dbReference type="SAM" id="SignalP"/>
    </source>
</evidence>
<name>A0AAT9FLR9_9BACT</name>